<keyword evidence="2" id="KW-1185">Reference proteome</keyword>
<evidence type="ECO:0000313" key="3">
    <source>
        <dbReference type="WBParaSite" id="Csp11.Scaffold630.g20808.t1"/>
    </source>
</evidence>
<keyword evidence="1" id="KW-0732">Signal</keyword>
<dbReference type="AlphaFoldDB" id="A0A1I7UZ68"/>
<dbReference type="eggNOG" id="KOG4295">
    <property type="taxonomic scope" value="Eukaryota"/>
</dbReference>
<accession>A0A1I7UZ68</accession>
<organism evidence="2 3">
    <name type="scientific">Caenorhabditis tropicalis</name>
    <dbReference type="NCBI Taxonomy" id="1561998"/>
    <lineage>
        <taxon>Eukaryota</taxon>
        <taxon>Metazoa</taxon>
        <taxon>Ecdysozoa</taxon>
        <taxon>Nematoda</taxon>
        <taxon>Chromadorea</taxon>
        <taxon>Rhabditida</taxon>
        <taxon>Rhabditina</taxon>
        <taxon>Rhabditomorpha</taxon>
        <taxon>Rhabditoidea</taxon>
        <taxon>Rhabditidae</taxon>
        <taxon>Peloderinae</taxon>
        <taxon>Caenorhabditis</taxon>
    </lineage>
</organism>
<name>A0A1I7UZ68_9PELO</name>
<dbReference type="WBParaSite" id="Csp11.Scaffold630.g20808.t1">
    <property type="protein sequence ID" value="Csp11.Scaffold630.g20808.t1"/>
    <property type="gene ID" value="Csp11.Scaffold630.g20808"/>
</dbReference>
<evidence type="ECO:0000256" key="1">
    <source>
        <dbReference type="SAM" id="SignalP"/>
    </source>
</evidence>
<feature type="chain" id="PRO_5009309601" evidence="1">
    <location>
        <begin position="17"/>
        <end position="140"/>
    </location>
</feature>
<reference evidence="3" key="1">
    <citation type="submission" date="2016-11" db="UniProtKB">
        <authorList>
            <consortium name="WormBaseParasite"/>
        </authorList>
    </citation>
    <scope>IDENTIFICATION</scope>
</reference>
<proteinExistence type="predicted"/>
<dbReference type="Proteomes" id="UP000095282">
    <property type="component" value="Unplaced"/>
</dbReference>
<evidence type="ECO:0000313" key="2">
    <source>
        <dbReference type="Proteomes" id="UP000095282"/>
    </source>
</evidence>
<protein>
    <submittedName>
        <fullName evidence="3">Ground-like domain-containing protein</fullName>
    </submittedName>
</protein>
<feature type="signal peptide" evidence="1">
    <location>
        <begin position="1"/>
        <end position="16"/>
    </location>
</feature>
<dbReference type="STRING" id="1561998.A0A1I7UZ68"/>
<sequence>MRVILLLFLIIDYLDGFPVVSEDSGAAIDKRVAINDPNDRGVLPNIDALFCNNKDLRQVVFSALQNISDPNTIAVDKIQSVIETALMPKFKSSGGTWLVSATSYHRVNGFVDDKATGMDTFCAVNDINLNLYVVIMKIDN</sequence>